<evidence type="ECO:0000256" key="8">
    <source>
        <dbReference type="ARBA" id="ARBA00023118"/>
    </source>
</evidence>
<evidence type="ECO:0000256" key="2">
    <source>
        <dbReference type="ARBA" id="ARBA00009959"/>
    </source>
</evidence>
<dbReference type="SUPFAM" id="SSF143430">
    <property type="entry name" value="TTP0101/SSO1404-like"/>
    <property type="match status" value="1"/>
</dbReference>
<dbReference type="GO" id="GO:0043571">
    <property type="term" value="P:maintenance of CRISPR repeat elements"/>
    <property type="evidence" value="ECO:0007669"/>
    <property type="project" value="UniProtKB-UniRule"/>
</dbReference>
<keyword evidence="3 9" id="KW-0540">Nuclease</keyword>
<comment type="function">
    <text evidence="9">CRISPR (clustered regularly interspaced short palindromic repeat), is an adaptive immune system that provides protection against mobile genetic elements (viruses, transposable elements and conjugative plasmids). CRISPR clusters contain sequences complementary to antecedent mobile elements and target invading nucleic acids. CRISPR clusters are transcribed and processed into CRISPR RNA (crRNA). Functions as a ssRNA-specific endoribonuclease. Involved in the integration of spacer DNA into the CRISPR cassette.</text>
</comment>
<dbReference type="RefSeq" id="WP_152097286.1">
    <property type="nucleotide sequence ID" value="NZ_AP021861.1"/>
</dbReference>
<dbReference type="PANTHER" id="PTHR34405">
    <property type="entry name" value="CRISPR-ASSOCIATED ENDORIBONUCLEASE CAS2"/>
    <property type="match status" value="1"/>
</dbReference>
<comment type="cofactor">
    <cofactor evidence="1 9">
        <name>Mg(2+)</name>
        <dbReference type="ChEBI" id="CHEBI:18420"/>
    </cofactor>
</comment>
<dbReference type="GO" id="GO:0046872">
    <property type="term" value="F:metal ion binding"/>
    <property type="evidence" value="ECO:0007669"/>
    <property type="project" value="UniProtKB-UniRule"/>
</dbReference>
<dbReference type="AlphaFoldDB" id="A0A5K7X347"/>
<evidence type="ECO:0000313" key="11">
    <source>
        <dbReference type="Proteomes" id="UP000326837"/>
    </source>
</evidence>
<dbReference type="CDD" id="cd09725">
    <property type="entry name" value="Cas2_I_II_III"/>
    <property type="match status" value="1"/>
</dbReference>
<organism evidence="10 11">
    <name type="scientific">Lacipirellula parvula</name>
    <dbReference type="NCBI Taxonomy" id="2650471"/>
    <lineage>
        <taxon>Bacteria</taxon>
        <taxon>Pseudomonadati</taxon>
        <taxon>Planctomycetota</taxon>
        <taxon>Planctomycetia</taxon>
        <taxon>Pirellulales</taxon>
        <taxon>Lacipirellulaceae</taxon>
        <taxon>Lacipirellula</taxon>
    </lineage>
</organism>
<keyword evidence="4 9" id="KW-0479">Metal-binding</keyword>
<dbReference type="InterPro" id="IPR021127">
    <property type="entry name" value="CRISPR_associated_Cas2"/>
</dbReference>
<dbReference type="InterPro" id="IPR019199">
    <property type="entry name" value="Virulence_VapD/CRISPR_Cas2"/>
</dbReference>
<protein>
    <recommendedName>
        <fullName evidence="9">CRISPR-associated endoribonuclease Cas2</fullName>
        <ecNumber evidence="9">3.1.-.-</ecNumber>
    </recommendedName>
</protein>
<reference evidence="11" key="1">
    <citation type="submission" date="2019-10" db="EMBL/GenBank/DDBJ databases">
        <title>Lacipirellula parvula gen. nov., sp. nov., representing a lineage of planctomycetes widespread in freshwater anoxic habitats, and description of the family Lacipirellulaceae.</title>
        <authorList>
            <person name="Dedysh S.N."/>
            <person name="Kulichevskaya I.S."/>
            <person name="Beletsky A.V."/>
            <person name="Rakitin A.L."/>
            <person name="Mardanov A.V."/>
            <person name="Ivanova A.A."/>
            <person name="Saltykova V.X."/>
            <person name="Rijpstra W.I.C."/>
            <person name="Sinninghe Damste J.S."/>
            <person name="Ravin N.V."/>
        </authorList>
    </citation>
    <scope>NUCLEOTIDE SEQUENCE [LARGE SCALE GENOMIC DNA]</scope>
    <source>
        <strain evidence="11">PX69</strain>
    </source>
</reference>
<proteinExistence type="inferred from homology"/>
<evidence type="ECO:0000256" key="6">
    <source>
        <dbReference type="ARBA" id="ARBA00022801"/>
    </source>
</evidence>
<name>A0A5K7X347_9BACT</name>
<dbReference type="GO" id="GO:0016787">
    <property type="term" value="F:hydrolase activity"/>
    <property type="evidence" value="ECO:0007669"/>
    <property type="project" value="UniProtKB-KW"/>
</dbReference>
<evidence type="ECO:0000256" key="7">
    <source>
        <dbReference type="ARBA" id="ARBA00022842"/>
    </source>
</evidence>
<dbReference type="GO" id="GO:0051607">
    <property type="term" value="P:defense response to virus"/>
    <property type="evidence" value="ECO:0007669"/>
    <property type="project" value="UniProtKB-UniRule"/>
</dbReference>
<dbReference type="Pfam" id="PF09827">
    <property type="entry name" value="CRISPR_Cas2"/>
    <property type="match status" value="1"/>
</dbReference>
<dbReference type="PANTHER" id="PTHR34405:SF3">
    <property type="entry name" value="CRISPR-ASSOCIATED ENDORIBONUCLEASE CAS2 3"/>
    <property type="match status" value="1"/>
</dbReference>
<dbReference type="GO" id="GO:0004521">
    <property type="term" value="F:RNA endonuclease activity"/>
    <property type="evidence" value="ECO:0007669"/>
    <property type="project" value="InterPro"/>
</dbReference>
<feature type="binding site" evidence="9">
    <location>
        <position position="12"/>
    </location>
    <ligand>
        <name>Mg(2+)</name>
        <dbReference type="ChEBI" id="CHEBI:18420"/>
        <note>catalytic</note>
    </ligand>
</feature>
<dbReference type="KEGG" id="lpav:PLANPX_0696"/>
<sequence length="98" mass="11399">MAEKSWHLITYDVRDPKRLRKVAKKLEGYGERLQYSVFRCRMDRLALEKLCWELAEIMAANDDLLVMPMCSRCAERVPLHSTGDQSAWAADPPTFRIV</sequence>
<gene>
    <name evidence="9" type="primary">cas2</name>
    <name evidence="10" type="ORF">PLANPX_0696</name>
</gene>
<evidence type="ECO:0000256" key="1">
    <source>
        <dbReference type="ARBA" id="ARBA00001946"/>
    </source>
</evidence>
<dbReference type="HAMAP" id="MF_01471">
    <property type="entry name" value="Cas2"/>
    <property type="match status" value="1"/>
</dbReference>
<dbReference type="Proteomes" id="UP000326837">
    <property type="component" value="Chromosome"/>
</dbReference>
<dbReference type="EMBL" id="AP021861">
    <property type="protein sequence ID" value="BBO31084.1"/>
    <property type="molecule type" value="Genomic_DNA"/>
</dbReference>
<evidence type="ECO:0000256" key="5">
    <source>
        <dbReference type="ARBA" id="ARBA00022759"/>
    </source>
</evidence>
<keyword evidence="11" id="KW-1185">Reference proteome</keyword>
<evidence type="ECO:0000313" key="10">
    <source>
        <dbReference type="EMBL" id="BBO31084.1"/>
    </source>
</evidence>
<accession>A0A5K7X347</accession>
<comment type="subunit">
    <text evidence="9">Homodimer, forms a heterotetramer with a Cas1 homodimer.</text>
</comment>
<evidence type="ECO:0000256" key="9">
    <source>
        <dbReference type="HAMAP-Rule" id="MF_01471"/>
    </source>
</evidence>
<dbReference type="Gene3D" id="3.30.70.240">
    <property type="match status" value="1"/>
</dbReference>
<dbReference type="NCBIfam" id="TIGR01573">
    <property type="entry name" value="cas2"/>
    <property type="match status" value="1"/>
</dbReference>
<evidence type="ECO:0000256" key="3">
    <source>
        <dbReference type="ARBA" id="ARBA00022722"/>
    </source>
</evidence>
<evidence type="ECO:0000256" key="4">
    <source>
        <dbReference type="ARBA" id="ARBA00022723"/>
    </source>
</evidence>
<keyword evidence="8 9" id="KW-0051">Antiviral defense</keyword>
<comment type="similarity">
    <text evidence="2 9">Belongs to the CRISPR-associated endoribonuclease Cas2 protein family.</text>
</comment>
<keyword evidence="5 9" id="KW-0255">Endonuclease</keyword>
<keyword evidence="7 9" id="KW-0460">Magnesium</keyword>
<keyword evidence="6 9" id="KW-0378">Hydrolase</keyword>
<dbReference type="EC" id="3.1.-.-" evidence="9"/>